<protein>
    <submittedName>
        <fullName evidence="1">Acetyltransferase</fullName>
    </submittedName>
</protein>
<comment type="caution">
    <text evidence="1">The sequence shown here is derived from an EMBL/GenBank/DDBJ whole genome shotgun (WGS) entry which is preliminary data.</text>
</comment>
<reference evidence="1 2" key="1">
    <citation type="submission" date="2016-06" db="EMBL/GenBank/DDBJ databases">
        <title>First insights into the genetic diversity and population structure of in the Bacillus cereus group bacteria from diverse marine environments.</title>
        <authorList>
            <person name="Liu Y."/>
            <person name="Lai Q."/>
            <person name="Shao Z."/>
        </authorList>
    </citation>
    <scope>NUCLEOTIDE SEQUENCE [LARGE SCALE GENOMIC DNA]</scope>
    <source>
        <strain evidence="1 2">TD42</strain>
    </source>
</reference>
<dbReference type="Proteomes" id="UP000183185">
    <property type="component" value="Unassembled WGS sequence"/>
</dbReference>
<dbReference type="RefSeq" id="WP_071746585.1">
    <property type="nucleotide sequence ID" value="NZ_MACH01000101.1"/>
</dbReference>
<evidence type="ECO:0000313" key="2">
    <source>
        <dbReference type="Proteomes" id="UP000183185"/>
    </source>
</evidence>
<evidence type="ECO:0000313" key="1">
    <source>
        <dbReference type="EMBL" id="OJE42509.1"/>
    </source>
</evidence>
<dbReference type="Pfam" id="PF12746">
    <property type="entry name" value="GNAT_acetyltran"/>
    <property type="match status" value="1"/>
</dbReference>
<dbReference type="EMBL" id="MACH01000101">
    <property type="protein sequence ID" value="OJE42509.1"/>
    <property type="molecule type" value="Genomic_DNA"/>
</dbReference>
<gene>
    <name evidence="1" type="ORF">BAQ49_11775</name>
</gene>
<dbReference type="PANTHER" id="PTHR31143:SF2">
    <property type="entry name" value="FR47-LIKE DOMAIN-CONTAINING PROTEIN-RELATED"/>
    <property type="match status" value="1"/>
</dbReference>
<proteinExistence type="predicted"/>
<dbReference type="PANTHER" id="PTHR31143">
    <property type="match status" value="1"/>
</dbReference>
<dbReference type="AlphaFoldDB" id="A0AA44R6L6"/>
<name>A0AA44R6L6_9BACI</name>
<accession>A0AA44R6L6</accession>
<dbReference type="InterPro" id="IPR027365">
    <property type="entry name" value="GNAT_acetyltra_YdfB-like"/>
</dbReference>
<sequence length="279" mass="32449">MISELNKNDFYKCTGLVNEKGQLEVKAVIAGVNPGRIFVDNIYSPNSGLIWLGNNDGFFFIGSAENEKFNKEINSFINNVIEPEARKVELNCFEGIGNHSKWNKTIEKIFQHRKLKSWNQRVYTIKKEDYEDNYEPKIELGYTVLKISKSLYENHENHENSLKNIEFLKSKILEFWSSPDEFFTEGIGYCITYDNMIISVCFSGFVFENIHCIDIETIEGHQGRKLAQKITHSFVRECLENNIIPYWDCMELNKPSVAVVENVGFANVFNYVGYYFPFE</sequence>
<dbReference type="SUPFAM" id="SSF55729">
    <property type="entry name" value="Acyl-CoA N-acyltransferases (Nat)"/>
    <property type="match status" value="1"/>
</dbReference>
<dbReference type="InterPro" id="IPR016181">
    <property type="entry name" value="Acyl_CoA_acyltransferase"/>
</dbReference>
<dbReference type="Gene3D" id="3.40.630.30">
    <property type="match status" value="1"/>
</dbReference>
<organism evidence="1 2">
    <name type="scientific">Bacillus proteolyticus</name>
    <dbReference type="NCBI Taxonomy" id="2026192"/>
    <lineage>
        <taxon>Bacteria</taxon>
        <taxon>Bacillati</taxon>
        <taxon>Bacillota</taxon>
        <taxon>Bacilli</taxon>
        <taxon>Bacillales</taxon>
        <taxon>Bacillaceae</taxon>
        <taxon>Bacillus</taxon>
        <taxon>Bacillus cereus group</taxon>
    </lineage>
</organism>